<dbReference type="EMBL" id="JWZT01005379">
    <property type="protein sequence ID" value="KII61137.1"/>
    <property type="molecule type" value="Genomic_DNA"/>
</dbReference>
<organism evidence="1 2">
    <name type="scientific">Thelohanellus kitauei</name>
    <name type="common">Myxosporean</name>
    <dbReference type="NCBI Taxonomy" id="669202"/>
    <lineage>
        <taxon>Eukaryota</taxon>
        <taxon>Metazoa</taxon>
        <taxon>Cnidaria</taxon>
        <taxon>Myxozoa</taxon>
        <taxon>Myxosporea</taxon>
        <taxon>Bivalvulida</taxon>
        <taxon>Platysporina</taxon>
        <taxon>Myxobolidae</taxon>
        <taxon>Thelohanellus</taxon>
    </lineage>
</organism>
<dbReference type="Proteomes" id="UP000031668">
    <property type="component" value="Unassembled WGS sequence"/>
</dbReference>
<sequence length="110" mass="12668">MAVVENLDILKKRTNGQTMAKVTLAMSDNLRLEFAKMCVAKIPSSYTHDEFKVFKTLAINLMEESRRMDPFEEITSRCTVMDGDLLKAVFNHRAAIRKIRQSLPKDDLEF</sequence>
<keyword evidence="2" id="KW-1185">Reference proteome</keyword>
<dbReference type="AlphaFoldDB" id="A0A0C2IWA2"/>
<evidence type="ECO:0000313" key="2">
    <source>
        <dbReference type="Proteomes" id="UP000031668"/>
    </source>
</evidence>
<evidence type="ECO:0000313" key="1">
    <source>
        <dbReference type="EMBL" id="KII61137.1"/>
    </source>
</evidence>
<gene>
    <name evidence="1" type="ORF">RF11_05860</name>
</gene>
<name>A0A0C2IWA2_THEKT</name>
<proteinExistence type="predicted"/>
<protein>
    <submittedName>
        <fullName evidence="1">Uncharacterized protein</fullName>
    </submittedName>
</protein>
<accession>A0A0C2IWA2</accession>
<comment type="caution">
    <text evidence="1">The sequence shown here is derived from an EMBL/GenBank/DDBJ whole genome shotgun (WGS) entry which is preliminary data.</text>
</comment>
<reference evidence="1 2" key="1">
    <citation type="journal article" date="2014" name="Genome Biol. Evol.">
        <title>The genome of the myxosporean Thelohanellus kitauei shows adaptations to nutrient acquisition within its fish host.</title>
        <authorList>
            <person name="Yang Y."/>
            <person name="Xiong J."/>
            <person name="Zhou Z."/>
            <person name="Huo F."/>
            <person name="Miao W."/>
            <person name="Ran C."/>
            <person name="Liu Y."/>
            <person name="Zhang J."/>
            <person name="Feng J."/>
            <person name="Wang M."/>
            <person name="Wang M."/>
            <person name="Wang L."/>
            <person name="Yao B."/>
        </authorList>
    </citation>
    <scope>NUCLEOTIDE SEQUENCE [LARGE SCALE GENOMIC DNA]</scope>
    <source>
        <strain evidence="1">Wuqing</strain>
    </source>
</reference>